<accession>A0A9N8ENU0</accession>
<protein>
    <submittedName>
        <fullName evidence="1">Uncharacterized protein</fullName>
    </submittedName>
</protein>
<reference evidence="1" key="1">
    <citation type="submission" date="2020-06" db="EMBL/GenBank/DDBJ databases">
        <authorList>
            <consortium name="Plant Systems Biology data submission"/>
        </authorList>
    </citation>
    <scope>NUCLEOTIDE SEQUENCE</scope>
    <source>
        <strain evidence="1">D6</strain>
    </source>
</reference>
<comment type="caution">
    <text evidence="1">The sequence shown here is derived from an EMBL/GenBank/DDBJ whole genome shotgun (WGS) entry which is preliminary data.</text>
</comment>
<organism evidence="1 2">
    <name type="scientific">Seminavis robusta</name>
    <dbReference type="NCBI Taxonomy" id="568900"/>
    <lineage>
        <taxon>Eukaryota</taxon>
        <taxon>Sar</taxon>
        <taxon>Stramenopiles</taxon>
        <taxon>Ochrophyta</taxon>
        <taxon>Bacillariophyta</taxon>
        <taxon>Bacillariophyceae</taxon>
        <taxon>Bacillariophycidae</taxon>
        <taxon>Naviculales</taxon>
        <taxon>Naviculaceae</taxon>
        <taxon>Seminavis</taxon>
    </lineage>
</organism>
<dbReference type="AlphaFoldDB" id="A0A9N8ENU0"/>
<sequence length="119" mass="13317">MLHRIYGDTNKPLSESQALDALRDHRFRVNLNRCFPCRALMNNQQRMAVGKTIVQGPSNDLNIDAAQGSVDDPALVNLVRAGILSSKGTFICLAAQWLYFNHFFHRPAHGQATIDELVI</sequence>
<gene>
    <name evidence="1" type="ORF">SEMRO_1649_G288580.1</name>
</gene>
<evidence type="ECO:0000313" key="2">
    <source>
        <dbReference type="Proteomes" id="UP001153069"/>
    </source>
</evidence>
<keyword evidence="2" id="KW-1185">Reference proteome</keyword>
<dbReference type="OrthoDB" id="158739at2759"/>
<dbReference type="Proteomes" id="UP001153069">
    <property type="component" value="Unassembled WGS sequence"/>
</dbReference>
<evidence type="ECO:0000313" key="1">
    <source>
        <dbReference type="EMBL" id="CAB9525247.1"/>
    </source>
</evidence>
<proteinExistence type="predicted"/>
<dbReference type="EMBL" id="CAICTM010001647">
    <property type="protein sequence ID" value="CAB9525247.1"/>
    <property type="molecule type" value="Genomic_DNA"/>
</dbReference>
<name>A0A9N8ENU0_9STRA</name>